<proteinExistence type="predicted"/>
<sequence length="352" mass="40313">MTVTTRSAALKRSTSPTPTTSHRPPSLPPEILHLIFRHALLRPCPIIVSKFTPTSSRNNDQVQVHWNPDPAATPISLAGANLALLRLNPRLAAETRHIFYGGNKFAFHGHDDWQAVIVWLHSIGPANRAALTTLEIDVRQLKTVWQLADGSRRVWRDQADQPFPKGMRCRPRHGLLQKREGEEGWPEGEVDEVDGRMEEVFALVGQGDGSGQGRKVTLNLRWIARGWPGAWEDWENREGCNKDLYVSMDFWNLVEYWRKTHSKGRDIEVLWHAWGDKYSLGATSLDYIRDQMEVNFEIVDSREFEVTIERVRDPGKLVKRCGIHITFKRKLFDGPIVHSEASPYRMMVSIEQ</sequence>
<gene>
    <name evidence="2" type="ORF">BDZ85DRAFT_41458</name>
</gene>
<dbReference type="InterPro" id="IPR038883">
    <property type="entry name" value="AN11006-like"/>
</dbReference>
<reference evidence="3" key="1">
    <citation type="journal article" date="2020" name="Stud. Mycol.">
        <title>101 Dothideomycetes genomes: A test case for predicting lifestyles and emergence of pathogens.</title>
        <authorList>
            <person name="Haridas S."/>
            <person name="Albert R."/>
            <person name="Binder M."/>
            <person name="Bloem J."/>
            <person name="LaButti K."/>
            <person name="Salamov A."/>
            <person name="Andreopoulos B."/>
            <person name="Baker S."/>
            <person name="Barry K."/>
            <person name="Bills G."/>
            <person name="Bluhm B."/>
            <person name="Cannon C."/>
            <person name="Castanera R."/>
            <person name="Culley D."/>
            <person name="Daum C."/>
            <person name="Ezra D."/>
            <person name="Gonzalez J."/>
            <person name="Henrissat B."/>
            <person name="Kuo A."/>
            <person name="Liang C."/>
            <person name="Lipzen A."/>
            <person name="Lutzoni F."/>
            <person name="Magnuson J."/>
            <person name="Mondo S."/>
            <person name="Nolan M."/>
            <person name="Ohm R."/>
            <person name="Pangilinan J."/>
            <person name="Park H.-J."/>
            <person name="Ramirez L."/>
            <person name="Alfaro M."/>
            <person name="Sun H."/>
            <person name="Tritt A."/>
            <person name="Yoshinaga Y."/>
            <person name="Zwiers L.-H."/>
            <person name="Turgeon B."/>
            <person name="Goodwin S."/>
            <person name="Spatafora J."/>
            <person name="Crous P."/>
            <person name="Grigoriev I."/>
        </authorList>
    </citation>
    <scope>NUCLEOTIDE SEQUENCE [LARGE SCALE GENOMIC DNA]</scope>
    <source>
        <strain evidence="3">CECT 20119</strain>
    </source>
</reference>
<dbReference type="AlphaFoldDB" id="A0A6A6G2R5"/>
<feature type="compositionally biased region" description="Low complexity" evidence="1">
    <location>
        <begin position="13"/>
        <end position="24"/>
    </location>
</feature>
<evidence type="ECO:0008006" key="4">
    <source>
        <dbReference type="Google" id="ProtNLM"/>
    </source>
</evidence>
<name>A0A6A6G2R5_9PEZI</name>
<keyword evidence="3" id="KW-1185">Reference proteome</keyword>
<dbReference type="EMBL" id="ML992515">
    <property type="protein sequence ID" value="KAF2219818.1"/>
    <property type="molecule type" value="Genomic_DNA"/>
</dbReference>
<organism evidence="2 3">
    <name type="scientific">Elsinoe ampelina</name>
    <dbReference type="NCBI Taxonomy" id="302913"/>
    <lineage>
        <taxon>Eukaryota</taxon>
        <taxon>Fungi</taxon>
        <taxon>Dikarya</taxon>
        <taxon>Ascomycota</taxon>
        <taxon>Pezizomycotina</taxon>
        <taxon>Dothideomycetes</taxon>
        <taxon>Dothideomycetidae</taxon>
        <taxon>Myriangiales</taxon>
        <taxon>Elsinoaceae</taxon>
        <taxon>Elsinoe</taxon>
    </lineage>
</organism>
<evidence type="ECO:0000313" key="3">
    <source>
        <dbReference type="Proteomes" id="UP000799538"/>
    </source>
</evidence>
<dbReference type="PANTHER" id="PTHR42085">
    <property type="entry name" value="F-BOX DOMAIN-CONTAINING PROTEIN"/>
    <property type="match status" value="1"/>
</dbReference>
<dbReference type="OrthoDB" id="3794033at2759"/>
<evidence type="ECO:0000256" key="1">
    <source>
        <dbReference type="SAM" id="MobiDB-lite"/>
    </source>
</evidence>
<accession>A0A6A6G2R5</accession>
<evidence type="ECO:0000313" key="2">
    <source>
        <dbReference type="EMBL" id="KAF2219818.1"/>
    </source>
</evidence>
<feature type="region of interest" description="Disordered" evidence="1">
    <location>
        <begin position="1"/>
        <end position="26"/>
    </location>
</feature>
<dbReference type="PANTHER" id="PTHR42085:SF8">
    <property type="entry name" value="F-BOX DOMAIN-CONTAINING PROTEIN"/>
    <property type="match status" value="1"/>
</dbReference>
<dbReference type="Proteomes" id="UP000799538">
    <property type="component" value="Unassembled WGS sequence"/>
</dbReference>
<protein>
    <recommendedName>
        <fullName evidence="4">F-box domain-containing protein</fullName>
    </recommendedName>
</protein>